<keyword evidence="8 9" id="KW-0511">Multifunctional enzyme</keyword>
<dbReference type="EMBL" id="VUNH01000008">
    <property type="protein sequence ID" value="MST55944.1"/>
    <property type="molecule type" value="Genomic_DNA"/>
</dbReference>
<comment type="function">
    <text evidence="9">Catalyzes the oxidation of 5,10-methylenetetrahydrofolate to 5,10-methenyltetrahydrofolate and then the hydrolysis of 5,10-methenyltetrahydrofolate to 10-formyltetrahydrofolate.</text>
</comment>
<keyword evidence="7 9" id="KW-0486">Methionine biosynthesis</keyword>
<accession>A0A6L5YC75</accession>
<dbReference type="AlphaFoldDB" id="A0A6L5YC75"/>
<keyword evidence="3 9" id="KW-0658">Purine biosynthesis</keyword>
<comment type="caution">
    <text evidence="9">Lacks conserved residue(s) required for the propagation of feature annotation.</text>
</comment>
<dbReference type="EC" id="3.5.4.9" evidence="9"/>
<keyword evidence="6 9" id="KW-0560">Oxidoreductase</keyword>
<dbReference type="InterPro" id="IPR020631">
    <property type="entry name" value="THF_DH/CycHdrlase_NAD-bd_dom"/>
</dbReference>
<feature type="domain" description="Tetrahydrofolate dehydrogenase/cyclohydrolase NAD(P)-binding" evidence="11">
    <location>
        <begin position="139"/>
        <end position="279"/>
    </location>
</feature>
<comment type="pathway">
    <text evidence="1 9">One-carbon metabolism; tetrahydrofolate interconversion.</text>
</comment>
<sequence>MAQILDGKVVAAALTEQLKNDVQKLKDRGVFPCLAIVRVGERGDDLAYERGATKRAAAAGLEVKQFALPAEASQDELLAVIAKINADASIHGCLIFMPLPKQIDEAAVRAALAPEKDVDGITAASQAGVYSDKSVGFPPCTPSACMEIIKHYQIELKGANAVVFGRSLVVGRPLAMMLLGQHATVTICHTKTRDAAAVARGADVLLAAVGHAGAVGETFVTPDQVLIDVGINVNAEGKLCGDVAPEAAQKARAYTPVPGGVGSVTTTVLAKHVIEAARRTLD</sequence>
<dbReference type="UniPathway" id="UPA00193"/>
<evidence type="ECO:0000259" key="10">
    <source>
        <dbReference type="Pfam" id="PF00763"/>
    </source>
</evidence>
<feature type="binding site" evidence="9">
    <location>
        <position position="231"/>
    </location>
    <ligand>
        <name>NADP(+)</name>
        <dbReference type="ChEBI" id="CHEBI:58349"/>
    </ligand>
</feature>
<dbReference type="Pfam" id="PF00763">
    <property type="entry name" value="THF_DHG_CYH"/>
    <property type="match status" value="1"/>
</dbReference>
<dbReference type="InterPro" id="IPR000672">
    <property type="entry name" value="THF_DH/CycHdrlase"/>
</dbReference>
<evidence type="ECO:0000256" key="4">
    <source>
        <dbReference type="ARBA" id="ARBA00022801"/>
    </source>
</evidence>
<evidence type="ECO:0000256" key="1">
    <source>
        <dbReference type="ARBA" id="ARBA00004777"/>
    </source>
</evidence>
<dbReference type="SUPFAM" id="SSF51735">
    <property type="entry name" value="NAD(P)-binding Rossmann-fold domains"/>
    <property type="match status" value="1"/>
</dbReference>
<comment type="caution">
    <text evidence="12">The sequence shown here is derived from an EMBL/GenBank/DDBJ whole genome shotgun (WGS) entry which is preliminary data.</text>
</comment>
<evidence type="ECO:0000256" key="3">
    <source>
        <dbReference type="ARBA" id="ARBA00022755"/>
    </source>
</evidence>
<dbReference type="SUPFAM" id="SSF53223">
    <property type="entry name" value="Aminoacid dehydrogenase-like, N-terminal domain"/>
    <property type="match status" value="1"/>
</dbReference>
<protein>
    <recommendedName>
        <fullName evidence="9">Bifunctional protein FolD</fullName>
    </recommendedName>
    <domain>
        <recommendedName>
            <fullName evidence="9">Methylenetetrahydrofolate dehydrogenase</fullName>
            <ecNumber evidence="9">1.5.1.5</ecNumber>
        </recommendedName>
    </domain>
    <domain>
        <recommendedName>
            <fullName evidence="9">Methenyltetrahydrofolate cyclohydrolase</fullName>
            <ecNumber evidence="9">3.5.4.9</ecNumber>
        </recommendedName>
    </domain>
</protein>
<evidence type="ECO:0000256" key="5">
    <source>
        <dbReference type="ARBA" id="ARBA00022857"/>
    </source>
</evidence>
<comment type="subunit">
    <text evidence="9">Homodimer.</text>
</comment>
<dbReference type="Proteomes" id="UP000473699">
    <property type="component" value="Unassembled WGS sequence"/>
</dbReference>
<evidence type="ECO:0000256" key="8">
    <source>
        <dbReference type="ARBA" id="ARBA00023268"/>
    </source>
</evidence>
<dbReference type="Pfam" id="PF02882">
    <property type="entry name" value="THF_DHG_CYH_C"/>
    <property type="match status" value="1"/>
</dbReference>
<dbReference type="Gene3D" id="3.40.50.10860">
    <property type="entry name" value="Leucine Dehydrogenase, chain A, domain 1"/>
    <property type="match status" value="1"/>
</dbReference>
<evidence type="ECO:0000313" key="12">
    <source>
        <dbReference type="EMBL" id="MST55944.1"/>
    </source>
</evidence>
<dbReference type="GO" id="GO:0006164">
    <property type="term" value="P:purine nucleotide biosynthetic process"/>
    <property type="evidence" value="ECO:0007669"/>
    <property type="project" value="UniProtKB-KW"/>
</dbReference>
<dbReference type="GO" id="GO:0005829">
    <property type="term" value="C:cytosol"/>
    <property type="evidence" value="ECO:0007669"/>
    <property type="project" value="TreeGrafter"/>
</dbReference>
<keyword evidence="9" id="KW-0368">Histidine biosynthesis</keyword>
<dbReference type="Gene3D" id="3.40.50.720">
    <property type="entry name" value="NAD(P)-binding Rossmann-like Domain"/>
    <property type="match status" value="1"/>
</dbReference>
<dbReference type="GO" id="GO:0004477">
    <property type="term" value="F:methenyltetrahydrofolate cyclohydrolase activity"/>
    <property type="evidence" value="ECO:0007669"/>
    <property type="project" value="UniProtKB-UniRule"/>
</dbReference>
<evidence type="ECO:0000313" key="13">
    <source>
        <dbReference type="Proteomes" id="UP000473699"/>
    </source>
</evidence>
<evidence type="ECO:0000259" key="11">
    <source>
        <dbReference type="Pfam" id="PF02882"/>
    </source>
</evidence>
<evidence type="ECO:0000256" key="7">
    <source>
        <dbReference type="ARBA" id="ARBA00023167"/>
    </source>
</evidence>
<reference evidence="12 13" key="1">
    <citation type="submission" date="2019-08" db="EMBL/GenBank/DDBJ databases">
        <title>In-depth cultivation of the pig gut microbiome towards novel bacterial diversity and tailored functional studies.</title>
        <authorList>
            <person name="Wylensek D."/>
            <person name="Hitch T.C.A."/>
            <person name="Clavel T."/>
        </authorList>
    </citation>
    <scope>NUCLEOTIDE SEQUENCE [LARGE SCALE GENOMIC DNA]</scope>
    <source>
        <strain evidence="12 13">SM-530-WT-4B</strain>
    </source>
</reference>
<gene>
    <name evidence="9" type="primary">folD</name>
    <name evidence="12" type="ORF">FYJ74_07870</name>
</gene>
<dbReference type="CDD" id="cd01080">
    <property type="entry name" value="NAD_bind_m-THF_DH_Cyclohyd"/>
    <property type="match status" value="1"/>
</dbReference>
<comment type="catalytic activity">
    <reaction evidence="9">
        <text>(6R)-5,10-methenyltetrahydrofolate + H2O = (6R)-10-formyltetrahydrofolate + H(+)</text>
        <dbReference type="Rhea" id="RHEA:23700"/>
        <dbReference type="ChEBI" id="CHEBI:15377"/>
        <dbReference type="ChEBI" id="CHEBI:15378"/>
        <dbReference type="ChEBI" id="CHEBI:57455"/>
        <dbReference type="ChEBI" id="CHEBI:195366"/>
        <dbReference type="EC" id="3.5.4.9"/>
    </reaction>
</comment>
<feature type="binding site" evidence="9">
    <location>
        <begin position="165"/>
        <end position="167"/>
    </location>
    <ligand>
        <name>NADP(+)</name>
        <dbReference type="ChEBI" id="CHEBI:58349"/>
    </ligand>
</feature>
<evidence type="ECO:0000256" key="9">
    <source>
        <dbReference type="HAMAP-Rule" id="MF_01576"/>
    </source>
</evidence>
<organism evidence="12 13">
    <name type="scientific">Pyramidobacter porci</name>
    <dbReference type="NCBI Taxonomy" id="2605789"/>
    <lineage>
        <taxon>Bacteria</taxon>
        <taxon>Thermotogati</taxon>
        <taxon>Synergistota</taxon>
        <taxon>Synergistia</taxon>
        <taxon>Synergistales</taxon>
        <taxon>Dethiosulfovibrionaceae</taxon>
        <taxon>Pyramidobacter</taxon>
    </lineage>
</organism>
<dbReference type="GO" id="GO:0035999">
    <property type="term" value="P:tetrahydrofolate interconversion"/>
    <property type="evidence" value="ECO:0007669"/>
    <property type="project" value="UniProtKB-UniRule"/>
</dbReference>
<feature type="domain" description="Tetrahydrofolate dehydrogenase/cyclohydrolase catalytic" evidence="10">
    <location>
        <begin position="5"/>
        <end position="119"/>
    </location>
</feature>
<comment type="catalytic activity">
    <reaction evidence="9">
        <text>(6R)-5,10-methylene-5,6,7,8-tetrahydrofolate + NADP(+) = (6R)-5,10-methenyltetrahydrofolate + NADPH</text>
        <dbReference type="Rhea" id="RHEA:22812"/>
        <dbReference type="ChEBI" id="CHEBI:15636"/>
        <dbReference type="ChEBI" id="CHEBI:57455"/>
        <dbReference type="ChEBI" id="CHEBI:57783"/>
        <dbReference type="ChEBI" id="CHEBI:58349"/>
        <dbReference type="EC" id="1.5.1.5"/>
    </reaction>
</comment>
<proteinExistence type="inferred from homology"/>
<dbReference type="GO" id="GO:0009086">
    <property type="term" value="P:methionine biosynthetic process"/>
    <property type="evidence" value="ECO:0007669"/>
    <property type="project" value="UniProtKB-KW"/>
</dbReference>
<dbReference type="EC" id="1.5.1.5" evidence="9"/>
<keyword evidence="5 9" id="KW-0521">NADP</keyword>
<dbReference type="PANTHER" id="PTHR48099">
    <property type="entry name" value="C-1-TETRAHYDROFOLATE SYNTHASE, CYTOPLASMIC-RELATED"/>
    <property type="match status" value="1"/>
</dbReference>
<comment type="similarity">
    <text evidence="9">Belongs to the tetrahydrofolate dehydrogenase/cyclohydrolase family.</text>
</comment>
<dbReference type="PANTHER" id="PTHR48099:SF5">
    <property type="entry name" value="C-1-TETRAHYDROFOLATE SYNTHASE, CYTOPLASMIC"/>
    <property type="match status" value="1"/>
</dbReference>
<keyword evidence="2 9" id="KW-0554">One-carbon metabolism</keyword>
<dbReference type="HAMAP" id="MF_01576">
    <property type="entry name" value="THF_DHG_CYH"/>
    <property type="match status" value="1"/>
</dbReference>
<dbReference type="InterPro" id="IPR046346">
    <property type="entry name" value="Aminoacid_DH-like_N_sf"/>
</dbReference>
<name>A0A6L5YC75_9BACT</name>
<keyword evidence="4 9" id="KW-0378">Hydrolase</keyword>
<dbReference type="PRINTS" id="PR00085">
    <property type="entry name" value="THFDHDRGNASE"/>
</dbReference>
<evidence type="ECO:0000256" key="2">
    <source>
        <dbReference type="ARBA" id="ARBA00022563"/>
    </source>
</evidence>
<keyword evidence="13" id="KW-1185">Reference proteome</keyword>
<keyword evidence="9" id="KW-0028">Amino-acid biosynthesis</keyword>
<evidence type="ECO:0000256" key="6">
    <source>
        <dbReference type="ARBA" id="ARBA00023002"/>
    </source>
</evidence>
<dbReference type="GO" id="GO:0000105">
    <property type="term" value="P:L-histidine biosynthetic process"/>
    <property type="evidence" value="ECO:0007669"/>
    <property type="project" value="UniProtKB-KW"/>
</dbReference>
<dbReference type="InterPro" id="IPR036291">
    <property type="entry name" value="NAD(P)-bd_dom_sf"/>
</dbReference>
<dbReference type="InterPro" id="IPR020630">
    <property type="entry name" value="THF_DH/CycHdrlase_cat_dom"/>
</dbReference>
<dbReference type="RefSeq" id="WP_154529033.1">
    <property type="nucleotide sequence ID" value="NZ_JAXDZJ010000162.1"/>
</dbReference>
<dbReference type="GO" id="GO:0004488">
    <property type="term" value="F:methylenetetrahydrofolate dehydrogenase (NADP+) activity"/>
    <property type="evidence" value="ECO:0007669"/>
    <property type="project" value="UniProtKB-UniRule"/>
</dbReference>